<dbReference type="Gene3D" id="1.10.630.10">
    <property type="entry name" value="Cytochrome P450"/>
    <property type="match status" value="1"/>
</dbReference>
<sequence>MAASIGSVLGALLVALVSTLLIRVLFLLVWKPFTVTRWFRGQGVGGPGYRFFVGSVPEIRRMKAAGSEVVLDAGSHDFIPIVQPQFRKWVADYGKTFLFWFGTLPTLCVADVDRVKQVLAERTGLFPKNYLNANLEVLLGKGLVLVNGEDRKRHRKVVHPAFNLEKLQAMSVVMAGLAERMMQQWQSQIQQAGSHQAEIELSSEFSELASDVIAHTAFGSSYKQGKEVFSAQKELQELAFSASLDIPAPGCLRNLKFPTSKRSMRVQNLDEKVRSMLMEIIQGRLAEKDTKGFGNDLLGLMLEARALEQEGHQMLTTQEIVDECKTFFAGQDTTSHLLTWTMFLLSRHPEWQEKLREEVLRECGDAVPNPDTVAKLKLVNMVLLESLRLYSPVVFIRRAAGSDIQLGSIRVPEGTLLSIPIALLHRDKDVWGHDADEFNPARFEHGVSKAAANHPNALLSFSQGPRACIGQNFGMLEARIGIAMILQRFSFDLVCPRAQGGHHPDAQVRAPHDSEEPSRVSEMDRRDTEAVTNDIFICYTVCITNKQDACLWLFWYVVLLYACTTCFTM</sequence>
<dbReference type="Proteomes" id="UP000823388">
    <property type="component" value="Chromosome 5N"/>
</dbReference>
<feature type="binding site" description="axial binding residue" evidence="11">
    <location>
        <position position="468"/>
    </location>
    <ligand>
        <name>heme</name>
        <dbReference type="ChEBI" id="CHEBI:30413"/>
    </ligand>
    <ligandPart>
        <name>Fe</name>
        <dbReference type="ChEBI" id="CHEBI:18248"/>
    </ligandPart>
</feature>
<keyword evidence="16" id="KW-1185">Reference proteome</keyword>
<dbReference type="SUPFAM" id="SSF48264">
    <property type="entry name" value="Cytochrome P450"/>
    <property type="match status" value="1"/>
</dbReference>
<comment type="similarity">
    <text evidence="2 12">Belongs to the cytochrome P450 family.</text>
</comment>
<keyword evidence="8 11" id="KW-0408">Iron</keyword>
<evidence type="ECO:0000256" key="2">
    <source>
        <dbReference type="ARBA" id="ARBA00010617"/>
    </source>
</evidence>
<gene>
    <name evidence="15" type="ORF">PVAP13_5NG347900</name>
</gene>
<dbReference type="GO" id="GO:0020037">
    <property type="term" value="F:heme binding"/>
    <property type="evidence" value="ECO:0007669"/>
    <property type="project" value="InterPro"/>
</dbReference>
<keyword evidence="3 11" id="KW-0349">Heme</keyword>
<dbReference type="InterPro" id="IPR036396">
    <property type="entry name" value="Cyt_P450_sf"/>
</dbReference>
<accession>A0A8T0RQB0</accession>
<dbReference type="GO" id="GO:0016705">
    <property type="term" value="F:oxidoreductase activity, acting on paired donors, with incorporation or reduction of molecular oxygen"/>
    <property type="evidence" value="ECO:0007669"/>
    <property type="project" value="InterPro"/>
</dbReference>
<dbReference type="GO" id="GO:0006629">
    <property type="term" value="P:lipid metabolic process"/>
    <property type="evidence" value="ECO:0007669"/>
    <property type="project" value="UniProtKB-ARBA"/>
</dbReference>
<dbReference type="Pfam" id="PF00067">
    <property type="entry name" value="p450"/>
    <property type="match status" value="1"/>
</dbReference>
<feature type="region of interest" description="Disordered" evidence="13">
    <location>
        <begin position="501"/>
        <end position="525"/>
    </location>
</feature>
<organism evidence="15 16">
    <name type="scientific">Panicum virgatum</name>
    <name type="common">Blackwell switchgrass</name>
    <dbReference type="NCBI Taxonomy" id="38727"/>
    <lineage>
        <taxon>Eukaryota</taxon>
        <taxon>Viridiplantae</taxon>
        <taxon>Streptophyta</taxon>
        <taxon>Embryophyta</taxon>
        <taxon>Tracheophyta</taxon>
        <taxon>Spermatophyta</taxon>
        <taxon>Magnoliopsida</taxon>
        <taxon>Liliopsida</taxon>
        <taxon>Poales</taxon>
        <taxon>Poaceae</taxon>
        <taxon>PACMAD clade</taxon>
        <taxon>Panicoideae</taxon>
        <taxon>Panicodae</taxon>
        <taxon>Paniceae</taxon>
        <taxon>Panicinae</taxon>
        <taxon>Panicum</taxon>
        <taxon>Panicum sect. Hiantes</taxon>
    </lineage>
</organism>
<comment type="caution">
    <text evidence="15">The sequence shown here is derived from an EMBL/GenBank/DDBJ whole genome shotgun (WGS) entry which is preliminary data.</text>
</comment>
<keyword evidence="7 12" id="KW-0560">Oxidoreductase</keyword>
<evidence type="ECO:0000256" key="3">
    <source>
        <dbReference type="ARBA" id="ARBA00022617"/>
    </source>
</evidence>
<evidence type="ECO:0000256" key="13">
    <source>
        <dbReference type="SAM" id="MobiDB-lite"/>
    </source>
</evidence>
<protein>
    <submittedName>
        <fullName evidence="15">Uncharacterized protein</fullName>
    </submittedName>
</protein>
<dbReference type="InterPro" id="IPR002401">
    <property type="entry name" value="Cyt_P450_E_grp-I"/>
</dbReference>
<feature type="compositionally biased region" description="Basic and acidic residues" evidence="13">
    <location>
        <begin position="502"/>
        <end position="525"/>
    </location>
</feature>
<dbReference type="PANTHER" id="PTHR24282">
    <property type="entry name" value="CYTOCHROME P450 FAMILY MEMBER"/>
    <property type="match status" value="1"/>
</dbReference>
<evidence type="ECO:0000313" key="16">
    <source>
        <dbReference type="Proteomes" id="UP000823388"/>
    </source>
</evidence>
<keyword evidence="9 12" id="KW-0503">Monooxygenase</keyword>
<dbReference type="PRINTS" id="PR00385">
    <property type="entry name" value="P450"/>
</dbReference>
<comment type="subcellular location">
    <subcellularLocation>
        <location evidence="1">Membrane</location>
    </subcellularLocation>
</comment>
<evidence type="ECO:0000256" key="5">
    <source>
        <dbReference type="ARBA" id="ARBA00022723"/>
    </source>
</evidence>
<evidence type="ECO:0000256" key="11">
    <source>
        <dbReference type="PIRSR" id="PIRSR602401-1"/>
    </source>
</evidence>
<name>A0A8T0RQB0_PANVG</name>
<dbReference type="GO" id="GO:0005506">
    <property type="term" value="F:iron ion binding"/>
    <property type="evidence" value="ECO:0007669"/>
    <property type="project" value="InterPro"/>
</dbReference>
<reference evidence="15" key="1">
    <citation type="submission" date="2020-05" db="EMBL/GenBank/DDBJ databases">
        <title>WGS assembly of Panicum virgatum.</title>
        <authorList>
            <person name="Lovell J.T."/>
            <person name="Jenkins J."/>
            <person name="Shu S."/>
            <person name="Juenger T.E."/>
            <person name="Schmutz J."/>
        </authorList>
    </citation>
    <scope>NUCLEOTIDE SEQUENCE</scope>
    <source>
        <strain evidence="15">AP13</strain>
    </source>
</reference>
<evidence type="ECO:0000256" key="8">
    <source>
        <dbReference type="ARBA" id="ARBA00023004"/>
    </source>
</evidence>
<dbReference type="PANTHER" id="PTHR24282:SF110">
    <property type="entry name" value="OS01G0349800 PROTEIN"/>
    <property type="match status" value="1"/>
</dbReference>
<dbReference type="AlphaFoldDB" id="A0A8T0RQB0"/>
<evidence type="ECO:0000313" key="15">
    <source>
        <dbReference type="EMBL" id="KAG2588551.1"/>
    </source>
</evidence>
<dbReference type="GO" id="GO:0004497">
    <property type="term" value="F:monooxygenase activity"/>
    <property type="evidence" value="ECO:0007669"/>
    <property type="project" value="UniProtKB-KW"/>
</dbReference>
<dbReference type="PROSITE" id="PS00086">
    <property type="entry name" value="CYTOCHROME_P450"/>
    <property type="match status" value="1"/>
</dbReference>
<evidence type="ECO:0000256" key="6">
    <source>
        <dbReference type="ARBA" id="ARBA00022989"/>
    </source>
</evidence>
<evidence type="ECO:0000256" key="9">
    <source>
        <dbReference type="ARBA" id="ARBA00023033"/>
    </source>
</evidence>
<keyword evidence="4 14" id="KW-0812">Transmembrane</keyword>
<evidence type="ECO:0000256" key="12">
    <source>
        <dbReference type="RuleBase" id="RU000461"/>
    </source>
</evidence>
<keyword evidence="6 14" id="KW-1133">Transmembrane helix</keyword>
<dbReference type="InterPro" id="IPR001128">
    <property type="entry name" value="Cyt_P450"/>
</dbReference>
<keyword evidence="5 11" id="KW-0479">Metal-binding</keyword>
<dbReference type="EMBL" id="CM029046">
    <property type="protein sequence ID" value="KAG2588551.1"/>
    <property type="molecule type" value="Genomic_DNA"/>
</dbReference>
<comment type="cofactor">
    <cofactor evidence="11">
        <name>heme</name>
        <dbReference type="ChEBI" id="CHEBI:30413"/>
    </cofactor>
</comment>
<feature type="transmembrane region" description="Helical" evidence="14">
    <location>
        <begin position="7"/>
        <end position="30"/>
    </location>
</feature>
<evidence type="ECO:0000256" key="4">
    <source>
        <dbReference type="ARBA" id="ARBA00022692"/>
    </source>
</evidence>
<keyword evidence="10 14" id="KW-0472">Membrane</keyword>
<proteinExistence type="inferred from homology"/>
<dbReference type="GO" id="GO:0016020">
    <property type="term" value="C:membrane"/>
    <property type="evidence" value="ECO:0007669"/>
    <property type="project" value="UniProtKB-SubCell"/>
</dbReference>
<evidence type="ECO:0000256" key="7">
    <source>
        <dbReference type="ARBA" id="ARBA00023002"/>
    </source>
</evidence>
<dbReference type="PRINTS" id="PR00463">
    <property type="entry name" value="EP450I"/>
</dbReference>
<evidence type="ECO:0000256" key="14">
    <source>
        <dbReference type="SAM" id="Phobius"/>
    </source>
</evidence>
<dbReference type="InterPro" id="IPR050665">
    <property type="entry name" value="Cytochrome_P450_Monooxygen"/>
</dbReference>
<evidence type="ECO:0000256" key="10">
    <source>
        <dbReference type="ARBA" id="ARBA00023136"/>
    </source>
</evidence>
<evidence type="ECO:0000256" key="1">
    <source>
        <dbReference type="ARBA" id="ARBA00004370"/>
    </source>
</evidence>
<dbReference type="InterPro" id="IPR017972">
    <property type="entry name" value="Cyt_P450_CS"/>
</dbReference>